<protein>
    <submittedName>
        <fullName evidence="2">Uncharacterized protein</fullName>
    </submittedName>
</protein>
<feature type="non-terminal residue" evidence="2">
    <location>
        <position position="179"/>
    </location>
</feature>
<organism evidence="2">
    <name type="scientific">marine metagenome</name>
    <dbReference type="NCBI Taxonomy" id="408172"/>
    <lineage>
        <taxon>unclassified sequences</taxon>
        <taxon>metagenomes</taxon>
        <taxon>ecological metagenomes</taxon>
    </lineage>
</organism>
<dbReference type="EMBL" id="UINC01192265">
    <property type="protein sequence ID" value="SVE07325.1"/>
    <property type="molecule type" value="Genomic_DNA"/>
</dbReference>
<sequence length="179" mass="19852">MTAQMILANGFGVAVASDSASTMTRRRSGARTYETAEKIRPLSDPHRLAVLQCGGVHLLRMPVGVLIDEWKATLGSRLQTVEGYRDNFLTWLGDNLDNWSSPQSRDWAAFESLEWIVEGLSDSIQTHLQEVHETDAHTAVLDELRNANQELESLENRDPRLHDLADAVLGSWGEPGTDG</sequence>
<feature type="coiled-coil region" evidence="1">
    <location>
        <begin position="134"/>
        <end position="164"/>
    </location>
</feature>
<evidence type="ECO:0000313" key="2">
    <source>
        <dbReference type="EMBL" id="SVE07325.1"/>
    </source>
</evidence>
<name>A0A383AJG9_9ZZZZ</name>
<evidence type="ECO:0000256" key="1">
    <source>
        <dbReference type="SAM" id="Coils"/>
    </source>
</evidence>
<reference evidence="2" key="1">
    <citation type="submission" date="2018-05" db="EMBL/GenBank/DDBJ databases">
        <authorList>
            <person name="Lanie J.A."/>
            <person name="Ng W.-L."/>
            <person name="Kazmierczak K.M."/>
            <person name="Andrzejewski T.M."/>
            <person name="Davidsen T.M."/>
            <person name="Wayne K.J."/>
            <person name="Tettelin H."/>
            <person name="Glass J.I."/>
            <person name="Rusch D."/>
            <person name="Podicherti R."/>
            <person name="Tsui H.-C.T."/>
            <person name="Winkler M.E."/>
        </authorList>
    </citation>
    <scope>NUCLEOTIDE SEQUENCE</scope>
</reference>
<proteinExistence type="predicted"/>
<dbReference type="AlphaFoldDB" id="A0A383AJG9"/>
<keyword evidence="1" id="KW-0175">Coiled coil</keyword>
<accession>A0A383AJG9</accession>
<gene>
    <name evidence="2" type="ORF">METZ01_LOCUS460179</name>
</gene>